<sequence>MATSCESMSMSADSIEGAAVAAGQELHAFYMDTCQQMGVKADPNVIKVLQGQRTQEVTCLDFQSNFLGMTGMGVLLQCLTQCPRLEELSFENNYLKPEMVPPLVKAVRRMVSLTSLNLANNNNLGFSAAKLLLQMVKTNKRIVDLDLDGTGIVPATKDLIYKHLAENASSAQYWASLNASGSPTKKSANGAHVPTPPKSQPAASARPQASGSPVETEKTQNTEAEEDDLEPKESKYPGYKDPPDADALQKTVQDNAGTNLGLRESVKGGESRTISLHAQLIERNRNNYTQLVQRHDGVDGQMNNFDEEYTTPGVYHGYTAEQLIKEVNLSLSEADLVQFGEKYGVGTEKVDRLLDIPPMLEEMGRLDTVPGRAEVLEDKIKMCTFLDPHYLSSEMTLQSYRLVHSRLIDPKYVFMNIRDLEDEKADLMEQRENWNHQRDHALATGAIGVGEGYHMMSLDTQEKLFKLMVKRVNILKDMKGQQHLSKEAQVILEKSAVMLEECRNETQATISRVEEDIKKVEAELVVRQKAFDDTKREFEMTQLMTRERIAENVRKQNEIFDGIGIRFQELEKLGEEHQKEVEEYLKERAKFDDAESLLREFEDVLAIHKHNLSCISVVAEKTTSITDDFAKYFASTPGSIQKKAEYCWKETEKMTKDEQIQTLTVFEKYMLDIGELLYKKEKRVTEIERMRRNNTFSVEMCTEVLDPNAAKYEEQGKEMDYQKEQMEDKVQALRERADAACEIFQEIEDALNEMGYKFVHPKILMAEIMVDGTAHIMERKRQIYETEQQYIDADDEDLGQSVSQLEVAKMSQSFRDLPRLSTPNTNSPKKGVSFAKKQGNLVFD</sequence>
<dbReference type="Gene3D" id="3.80.10.10">
    <property type="entry name" value="Ribonuclease Inhibitor"/>
    <property type="match status" value="1"/>
</dbReference>
<organism evidence="3">
    <name type="scientific">Eutreptiella gymnastica</name>
    <dbReference type="NCBI Taxonomy" id="73025"/>
    <lineage>
        <taxon>Eukaryota</taxon>
        <taxon>Discoba</taxon>
        <taxon>Euglenozoa</taxon>
        <taxon>Euglenida</taxon>
        <taxon>Spirocuta</taxon>
        <taxon>Euglenophyceae</taxon>
        <taxon>Eutreptiales</taxon>
        <taxon>Eutreptiaceae</taxon>
        <taxon>Eutreptiella</taxon>
    </lineage>
</organism>
<gene>
    <name evidence="3" type="ORF">EGYM00163_LOCUS16961</name>
</gene>
<evidence type="ECO:0000256" key="2">
    <source>
        <dbReference type="SAM" id="MobiDB-lite"/>
    </source>
</evidence>
<feature type="region of interest" description="Disordered" evidence="2">
    <location>
        <begin position="179"/>
        <end position="247"/>
    </location>
</feature>
<proteinExistence type="predicted"/>
<dbReference type="GO" id="GO:0005516">
    <property type="term" value="F:calmodulin binding"/>
    <property type="evidence" value="ECO:0007669"/>
    <property type="project" value="InterPro"/>
</dbReference>
<dbReference type="InterPro" id="IPR053120">
    <property type="entry name" value="PFR_Component"/>
</dbReference>
<feature type="compositionally biased region" description="Low complexity" evidence="2">
    <location>
        <begin position="200"/>
        <end position="213"/>
    </location>
</feature>
<dbReference type="GO" id="GO:0031514">
    <property type="term" value="C:motile cilium"/>
    <property type="evidence" value="ECO:0007669"/>
    <property type="project" value="InterPro"/>
</dbReference>
<dbReference type="InterPro" id="IPR032675">
    <property type="entry name" value="LRR_dom_sf"/>
</dbReference>
<keyword evidence="1" id="KW-0175">Coiled coil</keyword>
<dbReference type="PANTHER" id="PTHR34732:SF4">
    <property type="entry name" value="ROD COMPONENT, PUTATIVE-RELATED"/>
    <property type="match status" value="1"/>
</dbReference>
<evidence type="ECO:0000256" key="1">
    <source>
        <dbReference type="SAM" id="Coils"/>
    </source>
</evidence>
<dbReference type="InterPro" id="IPR007824">
    <property type="entry name" value="Flagellar_rod"/>
</dbReference>
<reference evidence="3" key="1">
    <citation type="submission" date="2021-01" db="EMBL/GenBank/DDBJ databases">
        <authorList>
            <person name="Corre E."/>
            <person name="Pelletier E."/>
            <person name="Niang G."/>
            <person name="Scheremetjew M."/>
            <person name="Finn R."/>
            <person name="Kale V."/>
            <person name="Holt S."/>
            <person name="Cochrane G."/>
            <person name="Meng A."/>
            <person name="Brown T."/>
            <person name="Cohen L."/>
        </authorList>
    </citation>
    <scope>NUCLEOTIDE SEQUENCE</scope>
    <source>
        <strain evidence="3">CCMP1594</strain>
    </source>
</reference>
<dbReference type="Pfam" id="PF05149">
    <property type="entry name" value="Flagellar_rod"/>
    <property type="match status" value="1"/>
</dbReference>
<protein>
    <submittedName>
        <fullName evidence="3">Uncharacterized protein</fullName>
    </submittedName>
</protein>
<dbReference type="AlphaFoldDB" id="A0A7S4CT96"/>
<dbReference type="PANTHER" id="PTHR34732">
    <property type="entry name" value="69 KDA PARAFLAGELLAR ROD PROTEIN-RELATED"/>
    <property type="match status" value="1"/>
</dbReference>
<accession>A0A7S4CT96</accession>
<dbReference type="SUPFAM" id="SSF52047">
    <property type="entry name" value="RNI-like"/>
    <property type="match status" value="1"/>
</dbReference>
<name>A0A7S4CT96_9EUGL</name>
<dbReference type="EMBL" id="HBJA01048091">
    <property type="protein sequence ID" value="CAE0805835.1"/>
    <property type="molecule type" value="Transcribed_RNA"/>
</dbReference>
<evidence type="ECO:0000313" key="3">
    <source>
        <dbReference type="EMBL" id="CAE0805835.1"/>
    </source>
</evidence>
<feature type="coiled-coil region" evidence="1">
    <location>
        <begin position="709"/>
        <end position="743"/>
    </location>
</feature>